<accession>A0ABV5GUB5</accession>
<evidence type="ECO:0000256" key="2">
    <source>
        <dbReference type="SAM" id="SignalP"/>
    </source>
</evidence>
<keyword evidence="4" id="KW-1185">Reference proteome</keyword>
<dbReference type="EMBL" id="JBHMEY010000097">
    <property type="protein sequence ID" value="MFB9098987.1"/>
    <property type="molecule type" value="Genomic_DNA"/>
</dbReference>
<dbReference type="Proteomes" id="UP001589607">
    <property type="component" value="Unassembled WGS sequence"/>
</dbReference>
<evidence type="ECO:0000256" key="1">
    <source>
        <dbReference type="SAM" id="MobiDB-lite"/>
    </source>
</evidence>
<evidence type="ECO:0000313" key="3">
    <source>
        <dbReference type="EMBL" id="MFB9098987.1"/>
    </source>
</evidence>
<organism evidence="3 4">
    <name type="scientific">Flavobacterium jumunjinense</name>
    <dbReference type="NCBI Taxonomy" id="998845"/>
    <lineage>
        <taxon>Bacteria</taxon>
        <taxon>Pseudomonadati</taxon>
        <taxon>Bacteroidota</taxon>
        <taxon>Flavobacteriia</taxon>
        <taxon>Flavobacteriales</taxon>
        <taxon>Flavobacteriaceae</taxon>
        <taxon>Flavobacterium</taxon>
    </lineage>
</organism>
<reference evidence="3 4" key="1">
    <citation type="submission" date="2024-09" db="EMBL/GenBank/DDBJ databases">
        <authorList>
            <person name="Sun Q."/>
            <person name="Mori K."/>
        </authorList>
    </citation>
    <scope>NUCLEOTIDE SEQUENCE [LARGE SCALE GENOMIC DNA]</scope>
    <source>
        <strain evidence="3 4">CECT 7955</strain>
    </source>
</reference>
<evidence type="ECO:0000313" key="4">
    <source>
        <dbReference type="Proteomes" id="UP001589607"/>
    </source>
</evidence>
<protein>
    <submittedName>
        <fullName evidence="3">Uncharacterized protein</fullName>
    </submittedName>
</protein>
<gene>
    <name evidence="3" type="ORF">ACFFVF_20960</name>
</gene>
<feature type="compositionally biased region" description="Basic and acidic residues" evidence="1">
    <location>
        <begin position="31"/>
        <end position="47"/>
    </location>
</feature>
<name>A0ABV5GUB5_9FLAO</name>
<feature type="chain" id="PRO_5045494348" evidence="2">
    <location>
        <begin position="21"/>
        <end position="68"/>
    </location>
</feature>
<sequence>MKKIVSIVALSLLFSVGVSAQEKKASKKEKAKTEKKAECSKEEKKSCGTEAKGSCCSKKAKAEAKKED</sequence>
<dbReference type="RefSeq" id="WP_236456866.1">
    <property type="nucleotide sequence ID" value="NZ_CBCSGE010000030.1"/>
</dbReference>
<feature type="region of interest" description="Disordered" evidence="1">
    <location>
        <begin position="20"/>
        <end position="68"/>
    </location>
</feature>
<keyword evidence="2" id="KW-0732">Signal</keyword>
<comment type="caution">
    <text evidence="3">The sequence shown here is derived from an EMBL/GenBank/DDBJ whole genome shotgun (WGS) entry which is preliminary data.</text>
</comment>
<feature type="signal peptide" evidence="2">
    <location>
        <begin position="1"/>
        <end position="20"/>
    </location>
</feature>
<proteinExistence type="predicted"/>